<feature type="active site" evidence="8">
    <location>
        <position position="285"/>
    </location>
</feature>
<evidence type="ECO:0000256" key="9">
    <source>
        <dbReference type="SAM" id="SignalP"/>
    </source>
</evidence>
<keyword evidence="8" id="KW-0479">Metal-binding</keyword>
<evidence type="ECO:0000313" key="11">
    <source>
        <dbReference type="EMBL" id="MDR7121047.1"/>
    </source>
</evidence>
<keyword evidence="12" id="KW-1185">Reference proteome</keyword>
<dbReference type="CDD" id="cd00433">
    <property type="entry name" value="Peptidase_M17"/>
    <property type="match status" value="1"/>
</dbReference>
<keyword evidence="4 8" id="KW-0031">Aminopeptidase</keyword>
<dbReference type="Proteomes" id="UP001257909">
    <property type="component" value="Unassembled WGS sequence"/>
</dbReference>
<dbReference type="InterPro" id="IPR011356">
    <property type="entry name" value="Leucine_aapep/pepB"/>
</dbReference>
<dbReference type="PANTHER" id="PTHR11963:SF23">
    <property type="entry name" value="CYTOSOL AMINOPEPTIDASE"/>
    <property type="match status" value="1"/>
</dbReference>
<dbReference type="EC" id="3.4.11.1" evidence="8"/>
<dbReference type="PRINTS" id="PR00481">
    <property type="entry name" value="LAMNOPPTDASE"/>
</dbReference>
<evidence type="ECO:0000256" key="3">
    <source>
        <dbReference type="ARBA" id="ARBA00009528"/>
    </source>
</evidence>
<dbReference type="InterPro" id="IPR043472">
    <property type="entry name" value="Macro_dom-like"/>
</dbReference>
<dbReference type="NCBIfam" id="NF002075">
    <property type="entry name" value="PRK00913.2-2"/>
    <property type="match status" value="1"/>
</dbReference>
<dbReference type="GO" id="GO:0004177">
    <property type="term" value="F:aminopeptidase activity"/>
    <property type="evidence" value="ECO:0007669"/>
    <property type="project" value="UniProtKB-KW"/>
</dbReference>
<dbReference type="Pfam" id="PF00883">
    <property type="entry name" value="Peptidase_M17"/>
    <property type="match status" value="1"/>
</dbReference>
<feature type="binding site" evidence="8">
    <location>
        <position position="273"/>
    </location>
    <ligand>
        <name>Mn(2+)</name>
        <dbReference type="ChEBI" id="CHEBI:29035"/>
        <label>2</label>
    </ligand>
</feature>
<feature type="active site" evidence="8">
    <location>
        <position position="360"/>
    </location>
</feature>
<sequence>MKTVMTSLAILLLSYSAVAAVPAIEMNQKAELDADTLVLLVSPEQLAQSSSAVLQHKAIQHAIKTAEFKAKKAAQLDVLAEVAGYNRVVLLGTGEPKDLTAATSNNLGADIAAWIKKNKANSFTVDATAVQAGLSNADFAAQLAHGIELRSYSFDRYFTKNKAEKAKKLEILVTDEKAAQRQFSKLQAVTQGVFLARDLVNEPAAALTPETFAAEAKKLEKIGVKVRILDVPAMEKLGMGAILAVGKGSQRPPRLVVAHWQGSEQKPLAIVGKGITFDTGGYNIKTDSDSILRMTSDMAGAAAALGTIKALALQKAPVNVVAVMAMAENMVSDKAMLPGDILKSAAGLTIQVTNTDAEGRLVLADALWYANKEFQPRAMVDIATLTGAKVGAVGTYYAGLFSEQQSLVDQLTLAGEKVDEPVWRLPLGSQFADEIESDIADMKNTGSSTGASTAAWFLKQFTGETPWAHLDIAGNALSRKDNEVNTKGASGFGVRLLTEWALQQP</sequence>
<evidence type="ECO:0000256" key="5">
    <source>
        <dbReference type="ARBA" id="ARBA00022670"/>
    </source>
</evidence>
<feature type="binding site" evidence="8">
    <location>
        <position position="278"/>
    </location>
    <ligand>
        <name>Mn(2+)</name>
        <dbReference type="ChEBI" id="CHEBI:29035"/>
        <label>2</label>
    </ligand>
</feature>
<evidence type="ECO:0000256" key="1">
    <source>
        <dbReference type="ARBA" id="ARBA00000135"/>
    </source>
</evidence>
<evidence type="ECO:0000256" key="2">
    <source>
        <dbReference type="ARBA" id="ARBA00000967"/>
    </source>
</evidence>
<feature type="binding site" evidence="8">
    <location>
        <position position="358"/>
    </location>
    <ligand>
        <name>Mn(2+)</name>
        <dbReference type="ChEBI" id="CHEBI:29035"/>
        <label>1</label>
    </ligand>
</feature>
<keyword evidence="9" id="KW-0732">Signal</keyword>
<keyword evidence="8" id="KW-0963">Cytoplasm</keyword>
<feature type="binding site" evidence="8">
    <location>
        <position position="358"/>
    </location>
    <ligand>
        <name>Mn(2+)</name>
        <dbReference type="ChEBI" id="CHEBI:29035"/>
        <label>2</label>
    </ligand>
</feature>
<comment type="subcellular location">
    <subcellularLocation>
        <location evidence="8">Cytoplasm</location>
    </subcellularLocation>
</comment>
<comment type="cofactor">
    <cofactor evidence="8">
        <name>Mn(2+)</name>
        <dbReference type="ChEBI" id="CHEBI:29035"/>
    </cofactor>
    <text evidence="8">Binds 2 manganese ions per subunit.</text>
</comment>
<dbReference type="PROSITE" id="PS00631">
    <property type="entry name" value="CYTOSOL_AP"/>
    <property type="match status" value="1"/>
</dbReference>
<feature type="chain" id="PRO_5045528429" description="Probable cytosol aminopeptidase" evidence="9">
    <location>
        <begin position="20"/>
        <end position="505"/>
    </location>
</feature>
<feature type="domain" description="Cytosol aminopeptidase" evidence="10">
    <location>
        <begin position="354"/>
        <end position="361"/>
    </location>
</feature>
<proteinExistence type="inferred from homology"/>
<comment type="similarity">
    <text evidence="3 8">Belongs to the peptidase M17 family.</text>
</comment>
<comment type="caution">
    <text evidence="11">The sequence shown here is derived from an EMBL/GenBank/DDBJ whole genome shotgun (WGS) entry which is preliminary data.</text>
</comment>
<dbReference type="InterPro" id="IPR008283">
    <property type="entry name" value="Peptidase_M17_N"/>
</dbReference>
<feature type="binding site" evidence="8">
    <location>
        <position position="297"/>
    </location>
    <ligand>
        <name>Mn(2+)</name>
        <dbReference type="ChEBI" id="CHEBI:29035"/>
        <label>2</label>
    </ligand>
</feature>
<comment type="function">
    <text evidence="8">Presumably involved in the processing and regular turnover of intracellular proteins. Catalyzes the removal of unsubstituted N-terminal amino acids from various peptides.</text>
</comment>
<evidence type="ECO:0000256" key="4">
    <source>
        <dbReference type="ARBA" id="ARBA00022438"/>
    </source>
</evidence>
<keyword evidence="7 8" id="KW-0464">Manganese</keyword>
<dbReference type="Pfam" id="PF02789">
    <property type="entry name" value="Peptidase_M17_N"/>
    <property type="match status" value="1"/>
</dbReference>
<comment type="catalytic activity">
    <reaction evidence="2 8">
        <text>Release of an N-terminal amino acid, preferentially leucine, but not glutamic or aspartic acids.</text>
        <dbReference type="EC" id="3.4.11.10"/>
    </reaction>
</comment>
<feature type="binding site" evidence="8">
    <location>
        <position position="356"/>
    </location>
    <ligand>
        <name>Mn(2+)</name>
        <dbReference type="ChEBI" id="CHEBI:29035"/>
        <label>1</label>
    </ligand>
</feature>
<dbReference type="RefSeq" id="WP_310277483.1">
    <property type="nucleotide sequence ID" value="NZ_JAVDWR010000005.1"/>
</dbReference>
<dbReference type="SUPFAM" id="SSF53187">
    <property type="entry name" value="Zn-dependent exopeptidases"/>
    <property type="match status" value="1"/>
</dbReference>
<dbReference type="NCBIfam" id="NF002077">
    <property type="entry name" value="PRK00913.2-4"/>
    <property type="match status" value="1"/>
</dbReference>
<evidence type="ECO:0000259" key="10">
    <source>
        <dbReference type="PROSITE" id="PS00631"/>
    </source>
</evidence>
<dbReference type="SUPFAM" id="SSF52949">
    <property type="entry name" value="Macro domain-like"/>
    <property type="match status" value="1"/>
</dbReference>
<dbReference type="PANTHER" id="PTHR11963">
    <property type="entry name" value="LEUCINE AMINOPEPTIDASE-RELATED"/>
    <property type="match status" value="1"/>
</dbReference>
<gene>
    <name evidence="8" type="primary">pepA</name>
    <name evidence="11" type="ORF">J2W69_001988</name>
</gene>
<dbReference type="Gene3D" id="3.40.630.10">
    <property type="entry name" value="Zn peptidases"/>
    <property type="match status" value="1"/>
</dbReference>
<evidence type="ECO:0000313" key="12">
    <source>
        <dbReference type="Proteomes" id="UP001257909"/>
    </source>
</evidence>
<protein>
    <recommendedName>
        <fullName evidence="8">Probable cytosol aminopeptidase</fullName>
        <ecNumber evidence="8">3.4.11.1</ecNumber>
    </recommendedName>
    <alternativeName>
        <fullName evidence="8">Leucine aminopeptidase</fullName>
        <shortName evidence="8">LAP</shortName>
        <ecNumber evidence="8">3.4.11.10</ecNumber>
    </alternativeName>
    <alternativeName>
        <fullName evidence="8">Leucyl aminopeptidase</fullName>
    </alternativeName>
</protein>
<accession>A0ABU1VZ98</accession>
<keyword evidence="5 8" id="KW-0645">Protease</keyword>
<dbReference type="InterPro" id="IPR000819">
    <property type="entry name" value="Peptidase_M17_C"/>
</dbReference>
<feature type="binding site" evidence="8">
    <location>
        <position position="278"/>
    </location>
    <ligand>
        <name>Mn(2+)</name>
        <dbReference type="ChEBI" id="CHEBI:29035"/>
        <label>1</label>
    </ligand>
</feature>
<dbReference type="Gene3D" id="3.40.220.10">
    <property type="entry name" value="Leucine Aminopeptidase, subunit E, domain 1"/>
    <property type="match status" value="1"/>
</dbReference>
<evidence type="ECO:0000256" key="8">
    <source>
        <dbReference type="HAMAP-Rule" id="MF_00181"/>
    </source>
</evidence>
<keyword evidence="6 8" id="KW-0378">Hydrolase</keyword>
<dbReference type="HAMAP" id="MF_00181">
    <property type="entry name" value="Cytosol_peptidase_M17"/>
    <property type="match status" value="1"/>
</dbReference>
<comment type="catalytic activity">
    <reaction evidence="1 8">
        <text>Release of an N-terminal amino acid, Xaa-|-Yaa-, in which Xaa is preferably Leu, but may be other amino acids including Pro although not Arg or Lys, and Yaa may be Pro. Amino acid amides and methyl esters are also readily hydrolyzed, but rates on arylamides are exceedingly low.</text>
        <dbReference type="EC" id="3.4.11.1"/>
    </reaction>
</comment>
<feature type="signal peptide" evidence="9">
    <location>
        <begin position="1"/>
        <end position="19"/>
    </location>
</feature>
<name>A0ABU1VZ98_9GAMM</name>
<dbReference type="InterPro" id="IPR023042">
    <property type="entry name" value="Peptidase_M17_leu_NH2_pept"/>
</dbReference>
<dbReference type="EC" id="3.4.11.10" evidence="8"/>
<reference evidence="11 12" key="1">
    <citation type="submission" date="2023-07" db="EMBL/GenBank/DDBJ databases">
        <title>Sorghum-associated microbial communities from plants grown in Nebraska, USA.</title>
        <authorList>
            <person name="Schachtman D."/>
        </authorList>
    </citation>
    <scope>NUCLEOTIDE SEQUENCE [LARGE SCALE GENOMIC DNA]</scope>
    <source>
        <strain evidence="11 12">4138</strain>
    </source>
</reference>
<evidence type="ECO:0000256" key="7">
    <source>
        <dbReference type="ARBA" id="ARBA00023211"/>
    </source>
</evidence>
<organism evidence="11 12">
    <name type="scientific">Rheinheimera soli</name>
    <dbReference type="NCBI Taxonomy" id="443616"/>
    <lineage>
        <taxon>Bacteria</taxon>
        <taxon>Pseudomonadati</taxon>
        <taxon>Pseudomonadota</taxon>
        <taxon>Gammaproteobacteria</taxon>
        <taxon>Chromatiales</taxon>
        <taxon>Chromatiaceae</taxon>
        <taxon>Rheinheimera</taxon>
    </lineage>
</organism>
<evidence type="ECO:0000256" key="6">
    <source>
        <dbReference type="ARBA" id="ARBA00022801"/>
    </source>
</evidence>
<dbReference type="EMBL" id="JAVDWR010000005">
    <property type="protein sequence ID" value="MDR7121047.1"/>
    <property type="molecule type" value="Genomic_DNA"/>
</dbReference>